<dbReference type="AlphaFoldDB" id="A0A9E7FE10"/>
<evidence type="ECO:0000313" key="3">
    <source>
        <dbReference type="Proteomes" id="UP001055439"/>
    </source>
</evidence>
<keyword evidence="3" id="KW-1185">Reference proteome</keyword>
<dbReference type="Proteomes" id="UP001055439">
    <property type="component" value="Chromosome 3"/>
</dbReference>
<proteinExistence type="inferred from homology"/>
<organism evidence="2 3">
    <name type="scientific">Musa troglodytarum</name>
    <name type="common">fe'i banana</name>
    <dbReference type="NCBI Taxonomy" id="320322"/>
    <lineage>
        <taxon>Eukaryota</taxon>
        <taxon>Viridiplantae</taxon>
        <taxon>Streptophyta</taxon>
        <taxon>Embryophyta</taxon>
        <taxon>Tracheophyta</taxon>
        <taxon>Spermatophyta</taxon>
        <taxon>Magnoliopsida</taxon>
        <taxon>Liliopsida</taxon>
        <taxon>Zingiberales</taxon>
        <taxon>Musaceae</taxon>
        <taxon>Musa</taxon>
    </lineage>
</organism>
<sequence length="86" mass="9600">MLRHSVPSHKSMLVVVPKGHFAVYVGEAQKRFVVPIACLQHPSFQDLLHQAEEAYGFDHPVGCLRIPCKEEVFTALILQMRADACG</sequence>
<reference evidence="2" key="1">
    <citation type="submission" date="2022-05" db="EMBL/GenBank/DDBJ databases">
        <title>The Musa troglodytarum L. genome provides insights into the mechanism of non-climacteric behaviour and enrichment of carotenoids.</title>
        <authorList>
            <person name="Wang J."/>
        </authorList>
    </citation>
    <scope>NUCLEOTIDE SEQUENCE</scope>
    <source>
        <tissue evidence="2">Leaf</tissue>
    </source>
</reference>
<evidence type="ECO:0000256" key="1">
    <source>
        <dbReference type="ARBA" id="ARBA00006974"/>
    </source>
</evidence>
<accession>A0A9E7FE10</accession>
<comment type="similarity">
    <text evidence="1">Belongs to the ARG7 family.</text>
</comment>
<dbReference type="OrthoDB" id="625231at2759"/>
<protein>
    <submittedName>
        <fullName evidence="2">Auxin-induced protein</fullName>
    </submittedName>
</protein>
<evidence type="ECO:0000313" key="2">
    <source>
        <dbReference type="EMBL" id="URD92193.1"/>
    </source>
</evidence>
<name>A0A9E7FE10_9LILI</name>
<gene>
    <name evidence="2" type="ORF">MUK42_01092</name>
</gene>
<dbReference type="Pfam" id="PF02519">
    <property type="entry name" value="Auxin_inducible"/>
    <property type="match status" value="1"/>
</dbReference>
<dbReference type="PANTHER" id="PTHR31929">
    <property type="entry name" value="SAUR-LIKE AUXIN-RESPONSIVE PROTEIN FAMILY-RELATED"/>
    <property type="match status" value="1"/>
</dbReference>
<dbReference type="InterPro" id="IPR003676">
    <property type="entry name" value="SAUR_fam"/>
</dbReference>
<dbReference type="GO" id="GO:0009733">
    <property type="term" value="P:response to auxin"/>
    <property type="evidence" value="ECO:0007669"/>
    <property type="project" value="InterPro"/>
</dbReference>
<dbReference type="EMBL" id="CP097505">
    <property type="protein sequence ID" value="URD92193.1"/>
    <property type="molecule type" value="Genomic_DNA"/>
</dbReference>